<dbReference type="PROSITE" id="PS50004">
    <property type="entry name" value="C2"/>
    <property type="match status" value="1"/>
</dbReference>
<dbReference type="AlphaFoldDB" id="A0A8J5K172"/>
<sequence>MSSLHGDLEVEVVSGENFVDRDNALFNIIRGDWSDVWVTVTLGTTDILTTGVRKDAINTVWGEHVICPVCEDAKYLDISVRDKDDFRSEFLGSGRVVLGDRDKAWSRDGPVYLEGGKGRVNMKIRYTPALQSMGESMEVPRSYFPLRKGGSLTLYQDAHATTVPGIVGTSEGVFEAMADAIRGAKKFVYISAWSLWTGTRLERDKETLGELLKQKAGEGVRVILLIWNEKFSAILCAGLLNTFDEDTEKYFEHTSVHVANVRRKRHSTSLIRAKLVETVWSHHQKMLVADDGKDDLVAFVGGLDLTKGRWDTPDHQLFSTLAREHRGDFHNGFVNLKENQGPREPWHDVHARLTGRAAVDLLRNFEERWRQQVPKKAHLLVQSYEEVLTPTVANSNPADEVTWQMQVVRSIDGDSAMFSSGRVGVLDNAGGRVVDNSLHKAMVRLIRRAQDFIYIESQYFIGSSQAWEEDDQVGASNLVPLEIVQRVVGKIRAGEEFRVYIVVPMIPEGNPDSLVVKSSMKAILHYQYLTMQMMYGRIAAVLKEVGSKRHPTDYLLFLCLGKKESQARVARSVGVENPTSGSDEWKWRQKSRFLIYVHSKTILADDAHIVIGSANLNQRSLDGTRDTEVAVAACQVRENNTAVGEVVKDGAVRDFRKSLWAEHTSGLSEEEPELANPSSLGAIRKLRQLADDSLDSFASDSSENESRNRFLRYPLDISQDGTVTARPGMPNIPDFDLPVIGSKGFLPVAPTI</sequence>
<dbReference type="GO" id="GO:0009395">
    <property type="term" value="P:phospholipid catabolic process"/>
    <property type="evidence" value="ECO:0007669"/>
    <property type="project" value="TreeGrafter"/>
</dbReference>
<feature type="domain" description="C2" evidence="10">
    <location>
        <begin position="1"/>
        <end position="111"/>
    </location>
</feature>
<keyword evidence="9" id="KW-0443">Lipid metabolism</keyword>
<evidence type="ECO:0000259" key="11">
    <source>
        <dbReference type="PROSITE" id="PS50035"/>
    </source>
</evidence>
<evidence type="ECO:0000259" key="10">
    <source>
        <dbReference type="PROSITE" id="PS50004"/>
    </source>
</evidence>
<evidence type="ECO:0000256" key="7">
    <source>
        <dbReference type="ARBA" id="ARBA00022837"/>
    </source>
</evidence>
<comment type="caution">
    <text evidence="12">The sequence shown here is derived from an EMBL/GenBank/DDBJ whole genome shotgun (WGS) entry which is preliminary data.</text>
</comment>
<dbReference type="GO" id="GO:0046872">
    <property type="term" value="F:metal ion binding"/>
    <property type="evidence" value="ECO:0007669"/>
    <property type="project" value="UniProtKB-KW"/>
</dbReference>
<proteinExistence type="inferred from homology"/>
<dbReference type="Pfam" id="PF00614">
    <property type="entry name" value="PLDc"/>
    <property type="match status" value="1"/>
</dbReference>
<dbReference type="GO" id="GO:0005886">
    <property type="term" value="C:plasma membrane"/>
    <property type="evidence" value="ECO:0007669"/>
    <property type="project" value="TreeGrafter"/>
</dbReference>
<evidence type="ECO:0000256" key="8">
    <source>
        <dbReference type="ARBA" id="ARBA00022963"/>
    </source>
</evidence>
<protein>
    <recommendedName>
        <fullName evidence="3">phospholipase D</fullName>
        <ecNumber evidence="3">3.1.4.4</ecNumber>
    </recommendedName>
</protein>
<evidence type="ECO:0000256" key="9">
    <source>
        <dbReference type="ARBA" id="ARBA00023098"/>
    </source>
</evidence>
<dbReference type="PROSITE" id="PS50035">
    <property type="entry name" value="PLD"/>
    <property type="match status" value="2"/>
</dbReference>
<evidence type="ECO:0000256" key="5">
    <source>
        <dbReference type="ARBA" id="ARBA00022737"/>
    </source>
</evidence>
<evidence type="ECO:0000256" key="2">
    <source>
        <dbReference type="ARBA" id="ARBA00010683"/>
    </source>
</evidence>
<keyword evidence="4" id="KW-0479">Metal-binding</keyword>
<organism evidence="12 13">
    <name type="scientific">Homarus americanus</name>
    <name type="common">American lobster</name>
    <dbReference type="NCBI Taxonomy" id="6706"/>
    <lineage>
        <taxon>Eukaryota</taxon>
        <taxon>Metazoa</taxon>
        <taxon>Ecdysozoa</taxon>
        <taxon>Arthropoda</taxon>
        <taxon>Crustacea</taxon>
        <taxon>Multicrustacea</taxon>
        <taxon>Malacostraca</taxon>
        <taxon>Eumalacostraca</taxon>
        <taxon>Eucarida</taxon>
        <taxon>Decapoda</taxon>
        <taxon>Pleocyemata</taxon>
        <taxon>Astacidea</taxon>
        <taxon>Nephropoidea</taxon>
        <taxon>Nephropidae</taxon>
        <taxon>Homarus</taxon>
    </lineage>
</organism>
<dbReference type="EMBL" id="JAHLQT010020363">
    <property type="protein sequence ID" value="KAG7168257.1"/>
    <property type="molecule type" value="Genomic_DNA"/>
</dbReference>
<dbReference type="PANTHER" id="PTHR18896">
    <property type="entry name" value="PHOSPHOLIPASE D"/>
    <property type="match status" value="1"/>
</dbReference>
<dbReference type="Pfam" id="PF00168">
    <property type="entry name" value="C2"/>
    <property type="match status" value="1"/>
</dbReference>
<dbReference type="Proteomes" id="UP000747542">
    <property type="component" value="Unassembled WGS sequence"/>
</dbReference>
<dbReference type="InterPro" id="IPR000008">
    <property type="entry name" value="C2_dom"/>
</dbReference>
<evidence type="ECO:0000313" key="12">
    <source>
        <dbReference type="EMBL" id="KAG7168257.1"/>
    </source>
</evidence>
<gene>
    <name evidence="12" type="ORF">Hamer_G022868</name>
</gene>
<feature type="domain" description="PLD phosphodiesterase" evidence="11">
    <location>
        <begin position="593"/>
        <end position="620"/>
    </location>
</feature>
<comment type="similarity">
    <text evidence="2">Belongs to the phospholipase D family. C2-PLD subfamily.</text>
</comment>
<comment type="cofactor">
    <cofactor evidence="1">
        <name>Ca(2+)</name>
        <dbReference type="ChEBI" id="CHEBI:29108"/>
    </cofactor>
</comment>
<evidence type="ECO:0000256" key="6">
    <source>
        <dbReference type="ARBA" id="ARBA00022801"/>
    </source>
</evidence>
<reference evidence="12" key="1">
    <citation type="journal article" date="2021" name="Sci. Adv.">
        <title>The American lobster genome reveals insights on longevity, neural, and immune adaptations.</title>
        <authorList>
            <person name="Polinski J.M."/>
            <person name="Zimin A.V."/>
            <person name="Clark K.F."/>
            <person name="Kohn A.B."/>
            <person name="Sadowski N."/>
            <person name="Timp W."/>
            <person name="Ptitsyn A."/>
            <person name="Khanna P."/>
            <person name="Romanova D.Y."/>
            <person name="Williams P."/>
            <person name="Greenwood S.J."/>
            <person name="Moroz L.L."/>
            <person name="Walt D.R."/>
            <person name="Bodnar A.G."/>
        </authorList>
    </citation>
    <scope>NUCLEOTIDE SEQUENCE</scope>
    <source>
        <strain evidence="12">GMGI-L3</strain>
    </source>
</reference>
<dbReference type="InterPro" id="IPR001736">
    <property type="entry name" value="PLipase_D/transphosphatidylase"/>
</dbReference>
<keyword evidence="13" id="KW-1185">Reference proteome</keyword>
<dbReference type="InterPro" id="IPR015679">
    <property type="entry name" value="PLipase_D_fam"/>
</dbReference>
<dbReference type="SMART" id="SM00155">
    <property type="entry name" value="PLDc"/>
    <property type="match status" value="2"/>
</dbReference>
<evidence type="ECO:0000256" key="1">
    <source>
        <dbReference type="ARBA" id="ARBA00001913"/>
    </source>
</evidence>
<keyword evidence="7" id="KW-0106">Calcium</keyword>
<dbReference type="SMART" id="SM00239">
    <property type="entry name" value="C2"/>
    <property type="match status" value="1"/>
</dbReference>
<dbReference type="EC" id="3.1.4.4" evidence="3"/>
<dbReference type="InterPro" id="IPR024632">
    <property type="entry name" value="PLipase_D_C"/>
</dbReference>
<evidence type="ECO:0000313" key="13">
    <source>
        <dbReference type="Proteomes" id="UP000747542"/>
    </source>
</evidence>
<feature type="domain" description="PLD phosphodiesterase" evidence="11">
    <location>
        <begin position="278"/>
        <end position="309"/>
    </location>
</feature>
<accession>A0A8J5K172</accession>
<dbReference type="Pfam" id="PF12357">
    <property type="entry name" value="PLD_C"/>
    <property type="match status" value="1"/>
</dbReference>
<keyword evidence="6" id="KW-0378">Hydrolase</keyword>
<evidence type="ECO:0000256" key="4">
    <source>
        <dbReference type="ARBA" id="ARBA00022723"/>
    </source>
</evidence>
<dbReference type="GO" id="GO:0004630">
    <property type="term" value="F:phospholipase D activity"/>
    <property type="evidence" value="ECO:0007669"/>
    <property type="project" value="UniProtKB-EC"/>
</dbReference>
<dbReference type="OrthoDB" id="270970at2759"/>
<keyword evidence="8" id="KW-0442">Lipid degradation</keyword>
<evidence type="ECO:0000256" key="3">
    <source>
        <dbReference type="ARBA" id="ARBA00012027"/>
    </source>
</evidence>
<name>A0A8J5K172_HOMAM</name>
<dbReference type="PANTHER" id="PTHR18896:SF60">
    <property type="entry name" value="PHOSPHOLIPASE D"/>
    <property type="match status" value="1"/>
</dbReference>
<keyword evidence="5" id="KW-0677">Repeat</keyword>